<feature type="compositionally biased region" description="Low complexity" evidence="1">
    <location>
        <begin position="22"/>
        <end position="36"/>
    </location>
</feature>
<name>A0A7Z0C647_9ACTN</name>
<keyword evidence="5" id="KW-1185">Reference proteome</keyword>
<dbReference type="InterPro" id="IPR036249">
    <property type="entry name" value="Thioredoxin-like_sf"/>
</dbReference>
<dbReference type="PROSITE" id="PS51257">
    <property type="entry name" value="PROKAR_LIPOPROTEIN"/>
    <property type="match status" value="1"/>
</dbReference>
<dbReference type="Pfam" id="PF00085">
    <property type="entry name" value="Thioredoxin"/>
    <property type="match status" value="1"/>
</dbReference>
<dbReference type="EMBL" id="JACBZI010000001">
    <property type="protein sequence ID" value="NYI11786.1"/>
    <property type="molecule type" value="Genomic_DNA"/>
</dbReference>
<dbReference type="Proteomes" id="UP000537326">
    <property type="component" value="Unassembled WGS sequence"/>
</dbReference>
<keyword evidence="4" id="KW-0413">Isomerase</keyword>
<feature type="domain" description="Thioredoxin" evidence="3">
    <location>
        <begin position="26"/>
        <end position="165"/>
    </location>
</feature>
<dbReference type="CDD" id="cd02947">
    <property type="entry name" value="TRX_family"/>
    <property type="match status" value="1"/>
</dbReference>
<accession>A0A7Z0C647</accession>
<evidence type="ECO:0000256" key="1">
    <source>
        <dbReference type="SAM" id="MobiDB-lite"/>
    </source>
</evidence>
<evidence type="ECO:0000313" key="4">
    <source>
        <dbReference type="EMBL" id="NYI11786.1"/>
    </source>
</evidence>
<dbReference type="PROSITE" id="PS51352">
    <property type="entry name" value="THIOREDOXIN_2"/>
    <property type="match status" value="1"/>
</dbReference>
<feature type="chain" id="PRO_5031350391" evidence="2">
    <location>
        <begin position="28"/>
        <end position="165"/>
    </location>
</feature>
<evidence type="ECO:0000313" key="5">
    <source>
        <dbReference type="Proteomes" id="UP000537326"/>
    </source>
</evidence>
<feature type="region of interest" description="Disordered" evidence="1">
    <location>
        <begin position="22"/>
        <end position="68"/>
    </location>
</feature>
<dbReference type="AlphaFoldDB" id="A0A7Z0C647"/>
<evidence type="ECO:0000259" key="3">
    <source>
        <dbReference type="PROSITE" id="PS51352"/>
    </source>
</evidence>
<dbReference type="Gene3D" id="3.40.30.10">
    <property type="entry name" value="Glutaredoxin"/>
    <property type="match status" value="1"/>
</dbReference>
<dbReference type="InterPro" id="IPR013766">
    <property type="entry name" value="Thioredoxin_domain"/>
</dbReference>
<proteinExistence type="predicted"/>
<organism evidence="4 5">
    <name type="scientific">Nocardioides marinus</name>
    <dbReference type="NCBI Taxonomy" id="374514"/>
    <lineage>
        <taxon>Bacteria</taxon>
        <taxon>Bacillati</taxon>
        <taxon>Actinomycetota</taxon>
        <taxon>Actinomycetes</taxon>
        <taxon>Propionibacteriales</taxon>
        <taxon>Nocardioidaceae</taxon>
        <taxon>Nocardioides</taxon>
    </lineage>
</organism>
<evidence type="ECO:0000256" key="2">
    <source>
        <dbReference type="SAM" id="SignalP"/>
    </source>
</evidence>
<gene>
    <name evidence="4" type="ORF">BKA05_003301</name>
</gene>
<reference evidence="4 5" key="1">
    <citation type="submission" date="2020-07" db="EMBL/GenBank/DDBJ databases">
        <title>Sequencing the genomes of 1000 actinobacteria strains.</title>
        <authorList>
            <person name="Klenk H.-P."/>
        </authorList>
    </citation>
    <scope>NUCLEOTIDE SEQUENCE [LARGE SCALE GENOMIC DNA]</scope>
    <source>
        <strain evidence="4 5">DSM 18248</strain>
    </source>
</reference>
<keyword evidence="2" id="KW-0732">Signal</keyword>
<comment type="caution">
    <text evidence="4">The sequence shown here is derived from an EMBL/GenBank/DDBJ whole genome shotgun (WGS) entry which is preliminary data.</text>
</comment>
<dbReference type="GO" id="GO:0016853">
    <property type="term" value="F:isomerase activity"/>
    <property type="evidence" value="ECO:0007669"/>
    <property type="project" value="UniProtKB-KW"/>
</dbReference>
<protein>
    <submittedName>
        <fullName evidence="4">Thiol-disulfide isomerase/thioredoxin</fullName>
    </submittedName>
</protein>
<dbReference type="RefSeq" id="WP_179532423.1">
    <property type="nucleotide sequence ID" value="NZ_BAAAPP010000014.1"/>
</dbReference>
<sequence length="165" mass="17303">MRRRLLPLLIVPALALTACSGTSTTTATDDPAPSAAQSVTPGASVAPSESTKEKGSSEPSAAPAGRLVPYDEWQADPASYADSDVVLYFAASWCHNCQDTDASLEADGVPAGLTLVKIDYDERTDLRQEYGVTVQHTFVLVDEGGTRQDIWTGTTTGADIAARAA</sequence>
<feature type="signal peptide" evidence="2">
    <location>
        <begin position="1"/>
        <end position="27"/>
    </location>
</feature>
<dbReference type="SUPFAM" id="SSF52833">
    <property type="entry name" value="Thioredoxin-like"/>
    <property type="match status" value="1"/>
</dbReference>